<evidence type="ECO:0000313" key="3">
    <source>
        <dbReference type="Proteomes" id="UP000812440"/>
    </source>
</evidence>
<organism evidence="2 3">
    <name type="scientific">Hymenochirus boettgeri</name>
    <name type="common">Congo dwarf clawed frog</name>
    <dbReference type="NCBI Taxonomy" id="247094"/>
    <lineage>
        <taxon>Eukaryota</taxon>
        <taxon>Metazoa</taxon>
        <taxon>Chordata</taxon>
        <taxon>Craniata</taxon>
        <taxon>Vertebrata</taxon>
        <taxon>Euteleostomi</taxon>
        <taxon>Amphibia</taxon>
        <taxon>Batrachia</taxon>
        <taxon>Anura</taxon>
        <taxon>Pipoidea</taxon>
        <taxon>Pipidae</taxon>
        <taxon>Pipinae</taxon>
        <taxon>Hymenochirus</taxon>
    </lineage>
</organism>
<dbReference type="Proteomes" id="UP000812440">
    <property type="component" value="Chromosome 1"/>
</dbReference>
<feature type="region of interest" description="Disordered" evidence="1">
    <location>
        <begin position="334"/>
        <end position="356"/>
    </location>
</feature>
<feature type="compositionally biased region" description="Basic and acidic residues" evidence="1">
    <location>
        <begin position="656"/>
        <end position="666"/>
    </location>
</feature>
<feature type="region of interest" description="Disordered" evidence="1">
    <location>
        <begin position="634"/>
        <end position="702"/>
    </location>
</feature>
<feature type="compositionally biased region" description="Low complexity" evidence="1">
    <location>
        <begin position="635"/>
        <end position="653"/>
    </location>
</feature>
<protein>
    <recommendedName>
        <fullName evidence="4">Family with sequence similarity 169 member A</fullName>
    </recommendedName>
</protein>
<proteinExistence type="predicted"/>
<evidence type="ECO:0000313" key="2">
    <source>
        <dbReference type="EMBL" id="KAG8456488.1"/>
    </source>
</evidence>
<evidence type="ECO:0008006" key="4">
    <source>
        <dbReference type="Google" id="ProtNLM"/>
    </source>
</evidence>
<feature type="compositionally biased region" description="Basic and acidic residues" evidence="1">
    <location>
        <begin position="284"/>
        <end position="297"/>
    </location>
</feature>
<reference evidence="2" key="1">
    <citation type="thesis" date="2020" institute="ProQuest LLC" country="789 East Eisenhower Parkway, Ann Arbor, MI, USA">
        <title>Comparative Genomics and Chromosome Evolution.</title>
        <authorList>
            <person name="Mudd A.B."/>
        </authorList>
    </citation>
    <scope>NUCLEOTIDE SEQUENCE</scope>
    <source>
        <strain evidence="2">Female2</strain>
        <tissue evidence="2">Blood</tissue>
    </source>
</reference>
<dbReference type="EMBL" id="JAACNH010000001">
    <property type="protein sequence ID" value="KAG8456488.1"/>
    <property type="molecule type" value="Genomic_DNA"/>
</dbReference>
<comment type="caution">
    <text evidence="2">The sequence shown here is derived from an EMBL/GenBank/DDBJ whole genome shotgun (WGS) entry which is preliminary data.</text>
</comment>
<feature type="region of interest" description="Disordered" evidence="1">
    <location>
        <begin position="425"/>
        <end position="467"/>
    </location>
</feature>
<dbReference type="PANTHER" id="PTHR22442">
    <property type="match status" value="1"/>
</dbReference>
<feature type="region of interest" description="Disordered" evidence="1">
    <location>
        <begin position="514"/>
        <end position="603"/>
    </location>
</feature>
<keyword evidence="3" id="KW-1185">Reference proteome</keyword>
<accession>A0A8T2KHY7</accession>
<feature type="compositionally biased region" description="Basic and acidic residues" evidence="1">
    <location>
        <begin position="444"/>
        <end position="453"/>
    </location>
</feature>
<feature type="compositionally biased region" description="Basic and acidic residues" evidence="1">
    <location>
        <begin position="538"/>
        <end position="560"/>
    </location>
</feature>
<feature type="compositionally biased region" description="Basic residues" evidence="1">
    <location>
        <begin position="683"/>
        <end position="702"/>
    </location>
</feature>
<feature type="region of interest" description="Disordered" evidence="1">
    <location>
        <begin position="284"/>
        <end position="307"/>
    </location>
</feature>
<evidence type="ECO:0000256" key="1">
    <source>
        <dbReference type="SAM" id="MobiDB-lite"/>
    </source>
</evidence>
<dbReference type="AlphaFoldDB" id="A0A8T2KHY7"/>
<gene>
    <name evidence="2" type="ORF">GDO86_002319</name>
</gene>
<feature type="compositionally biased region" description="Low complexity" evidence="1">
    <location>
        <begin position="586"/>
        <end position="599"/>
    </location>
</feature>
<dbReference type="InterPro" id="IPR029625">
    <property type="entry name" value="FAM169"/>
</dbReference>
<dbReference type="PANTHER" id="PTHR22442:SF3">
    <property type="entry name" value="SOLUBLE LAMIN-ASSOCIATED PROTEIN OF 75 KDA"/>
    <property type="match status" value="1"/>
</dbReference>
<feature type="compositionally biased region" description="Acidic residues" evidence="1">
    <location>
        <begin position="427"/>
        <end position="436"/>
    </location>
</feature>
<sequence>MAFPVDILDNCSHNELDNLAEDYLADLRCSDPNNPEYFSVGNGTEIPISLSAVGFMPLFGGDQLHKLLALFSPEDTMTAVAFYLADQWWGIDDIVRTSNPSREGVQQVRTLGERVVLYVLNRIIYRKQEMERNEVPFLCHSSKDHAKIFWSKGEAVGFFSVKRPGSKCPAYLNQSYLLPVVDTMFVRKRHHDKDFAVQMLEDFVDSFTEEEALGLRYPLSASMYTACKQYIEKYPGDHKLLWEVEGVGHWFQKTLISSMFQMETPRFSEASKSDSNLLCKEPCSELHQTEPERRDEISESETQPSEPCIATHVQVEPEATEGLEIAPEEHDLTPVSTRTRSGQLKRPKISRKQVEPEQEEASSFCYDQALKLESKEQIVENFTELIQQLAEDRDESDMAKLQEEISAKPVEDILQDNEEIQRIPVENGDDNQEMEPEPVNGAITKDDTEREDTADTNDIVPENMTKGMFQPHVVDTQEIEREALDVELNLDPGDMEEKSLTTLVSVDMDLEKSFDSLPEQVGNSDDLEMSSQETMQVDLEKSVIRQEEDFSVDSKEKSPEKGALIAENDPSGNGLSETGEVDSNEESSTSDTTEALDSSSLDKCTMNILTDTVPTLRQGPLLVVELQDVAFQPLSEGQRSQSSEQSEQSTAETEQSEQKSAEKGDESSSEEIEMEVPVVERRGLRRKVRAYKGSTKKRSKII</sequence>
<name>A0A8T2KHY7_9PIPI</name>
<dbReference type="OrthoDB" id="8954808at2759"/>